<reference evidence="1 2" key="1">
    <citation type="journal article" date="2019" name="Nat. Ecol. Evol.">
        <title>Megaphylogeny resolves global patterns of mushroom evolution.</title>
        <authorList>
            <person name="Varga T."/>
            <person name="Krizsan K."/>
            <person name="Foldi C."/>
            <person name="Dima B."/>
            <person name="Sanchez-Garcia M."/>
            <person name="Sanchez-Ramirez S."/>
            <person name="Szollosi G.J."/>
            <person name="Szarkandi J.G."/>
            <person name="Papp V."/>
            <person name="Albert L."/>
            <person name="Andreopoulos W."/>
            <person name="Angelini C."/>
            <person name="Antonin V."/>
            <person name="Barry K.W."/>
            <person name="Bougher N.L."/>
            <person name="Buchanan P."/>
            <person name="Buyck B."/>
            <person name="Bense V."/>
            <person name="Catcheside P."/>
            <person name="Chovatia M."/>
            <person name="Cooper J."/>
            <person name="Damon W."/>
            <person name="Desjardin D."/>
            <person name="Finy P."/>
            <person name="Geml J."/>
            <person name="Haridas S."/>
            <person name="Hughes K."/>
            <person name="Justo A."/>
            <person name="Karasinski D."/>
            <person name="Kautmanova I."/>
            <person name="Kiss B."/>
            <person name="Kocsube S."/>
            <person name="Kotiranta H."/>
            <person name="LaButti K.M."/>
            <person name="Lechner B.E."/>
            <person name="Liimatainen K."/>
            <person name="Lipzen A."/>
            <person name="Lukacs Z."/>
            <person name="Mihaltcheva S."/>
            <person name="Morgado L.N."/>
            <person name="Niskanen T."/>
            <person name="Noordeloos M.E."/>
            <person name="Ohm R.A."/>
            <person name="Ortiz-Santana B."/>
            <person name="Ovrebo C."/>
            <person name="Racz N."/>
            <person name="Riley R."/>
            <person name="Savchenko A."/>
            <person name="Shiryaev A."/>
            <person name="Soop K."/>
            <person name="Spirin V."/>
            <person name="Szebenyi C."/>
            <person name="Tomsovsky M."/>
            <person name="Tulloss R.E."/>
            <person name="Uehling J."/>
            <person name="Grigoriev I.V."/>
            <person name="Vagvolgyi C."/>
            <person name="Papp T."/>
            <person name="Martin F.M."/>
            <person name="Miettinen O."/>
            <person name="Hibbett D.S."/>
            <person name="Nagy L.G."/>
        </authorList>
    </citation>
    <scope>NUCLEOTIDE SEQUENCE [LARGE SCALE GENOMIC DNA]</scope>
    <source>
        <strain evidence="1 2">NL-1719</strain>
    </source>
</reference>
<gene>
    <name evidence="1" type="ORF">BDN72DRAFT_780757</name>
</gene>
<feature type="non-terminal residue" evidence="1">
    <location>
        <position position="1"/>
    </location>
</feature>
<dbReference type="EMBL" id="ML208980">
    <property type="protein sequence ID" value="TFK59431.1"/>
    <property type="molecule type" value="Genomic_DNA"/>
</dbReference>
<keyword evidence="2" id="KW-1185">Reference proteome</keyword>
<organism evidence="1 2">
    <name type="scientific">Pluteus cervinus</name>
    <dbReference type="NCBI Taxonomy" id="181527"/>
    <lineage>
        <taxon>Eukaryota</taxon>
        <taxon>Fungi</taxon>
        <taxon>Dikarya</taxon>
        <taxon>Basidiomycota</taxon>
        <taxon>Agaricomycotina</taxon>
        <taxon>Agaricomycetes</taxon>
        <taxon>Agaricomycetidae</taxon>
        <taxon>Agaricales</taxon>
        <taxon>Pluteineae</taxon>
        <taxon>Pluteaceae</taxon>
        <taxon>Pluteus</taxon>
    </lineage>
</organism>
<sequence>FLKQHPFHKSQVIRLLPPEKHHIPNFVGATLPRKDKGNREFYCKTMLTLLPTLMSKY</sequence>
<protein>
    <submittedName>
        <fullName evidence="1">Uncharacterized protein</fullName>
    </submittedName>
</protein>
<accession>A0ACD3A1A5</accession>
<proteinExistence type="predicted"/>
<evidence type="ECO:0000313" key="1">
    <source>
        <dbReference type="EMBL" id="TFK59431.1"/>
    </source>
</evidence>
<name>A0ACD3A1A5_9AGAR</name>
<evidence type="ECO:0000313" key="2">
    <source>
        <dbReference type="Proteomes" id="UP000308600"/>
    </source>
</evidence>
<dbReference type="Proteomes" id="UP000308600">
    <property type="component" value="Unassembled WGS sequence"/>
</dbReference>